<keyword evidence="1" id="KW-0472">Membrane</keyword>
<feature type="transmembrane region" description="Helical" evidence="1">
    <location>
        <begin position="85"/>
        <end position="106"/>
    </location>
</feature>
<dbReference type="KEGG" id="poi:BOP93_06930"/>
<keyword evidence="1" id="KW-0812">Transmembrane</keyword>
<dbReference type="Proteomes" id="UP000239888">
    <property type="component" value="Chromosome"/>
</dbReference>
<evidence type="ECO:0000256" key="1">
    <source>
        <dbReference type="SAM" id="Phobius"/>
    </source>
</evidence>
<evidence type="ECO:0000313" key="2">
    <source>
        <dbReference type="EMBL" id="AUZ45339.1"/>
    </source>
</evidence>
<dbReference type="EMBL" id="CP018049">
    <property type="protein sequence ID" value="AUZ45339.1"/>
    <property type="molecule type" value="Genomic_DNA"/>
</dbReference>
<feature type="transmembrane region" description="Helical" evidence="1">
    <location>
        <begin position="163"/>
        <end position="190"/>
    </location>
</feature>
<organism evidence="2 3">
    <name type="scientific">Pseudomonas orientalis</name>
    <dbReference type="NCBI Taxonomy" id="76758"/>
    <lineage>
        <taxon>Bacteria</taxon>
        <taxon>Pseudomonadati</taxon>
        <taxon>Pseudomonadota</taxon>
        <taxon>Gammaproteobacteria</taxon>
        <taxon>Pseudomonadales</taxon>
        <taxon>Pseudomonadaceae</taxon>
        <taxon>Pseudomonas</taxon>
    </lineage>
</organism>
<name>A0A2L0RTG9_9PSED</name>
<dbReference type="AlphaFoldDB" id="A0A2L0RTG9"/>
<sequence length="271" mass="29334">MKIMAALSNSRRKSAVEKAEETAVIGAVKTGLQNVSIAGTASIIAKIVGAKALDSSVQNSYSEYGNHLTPVAMSGLAVAMAVPEFASFISSVGSTLQAMGAFAAYAPQLIVVMTNLGVMLSVLVGFVYFTYTFMLYFIILLSNNNGVNPTTDWFKPLDEFTRTFFAILMYPVVFTICIAFISAIFIFQLFDVTSMIQISNGIDSDLGNFSSIANVLALQFIKMALPIFLIGSILKVARNTPNIINGHIFGNVKDWNEADDDYSIALKKLNL</sequence>
<feature type="transmembrane region" description="Helical" evidence="1">
    <location>
        <begin position="210"/>
        <end position="234"/>
    </location>
</feature>
<feature type="transmembrane region" description="Helical" evidence="1">
    <location>
        <begin position="118"/>
        <end position="142"/>
    </location>
</feature>
<protein>
    <submittedName>
        <fullName evidence="2">Uncharacterized protein</fullName>
    </submittedName>
</protein>
<keyword evidence="1" id="KW-1133">Transmembrane helix</keyword>
<accession>A0A2L0RTG9</accession>
<gene>
    <name evidence="2" type="ORF">BOP93_06930</name>
</gene>
<evidence type="ECO:0000313" key="3">
    <source>
        <dbReference type="Proteomes" id="UP000239888"/>
    </source>
</evidence>
<proteinExistence type="predicted"/>
<reference evidence="2 3" key="1">
    <citation type="journal article" date="2018" name="Front. Microbiol.">
        <title>Pseudomonas orientalis F9: A Potent Antagonist against Phytopathogens with Phytotoxic Effect in the Apple Flower.</title>
        <authorList>
            <person name="Zengerer V."/>
            <person name="Schmid M."/>
            <person name="Bieri M."/>
            <person name="Muller D.C."/>
            <person name="Remus-Emsermann M.N.P."/>
            <person name="Ahrens C.H."/>
            <person name="Pelludat C."/>
        </authorList>
    </citation>
    <scope>NUCLEOTIDE SEQUENCE [LARGE SCALE GENOMIC DNA]</scope>
    <source>
        <strain evidence="2 3">F9</strain>
    </source>
</reference>